<name>Q17AC9_AEDAE</name>
<dbReference type="PaxDb" id="7159-AAEL005331-PA"/>
<accession>Q17AC9</accession>
<proteinExistence type="predicted"/>
<dbReference type="AlphaFoldDB" id="Q17AC9"/>
<evidence type="ECO:0000313" key="2">
    <source>
        <dbReference type="Proteomes" id="UP000682892"/>
    </source>
</evidence>
<sequence>MLKALQSSLIVPRNIHPLTIIPSPYHILTRCIDSALFVHGQLQSQFKFERFVFLTQSVHNLPTPQPGHKLVQQNRFQILAELAVHRQFLQPPIPLSHVFVRFLAAVVKVRSLPEDGHLWGVLFPQEGAQLIEGLILGQHRMAQISQGFVRFTTDDTDQQGYPFRFGDIIHLEKLFQPLLVHVPVIDRTVELRNGTDQILSSHCDTRVCFFLSSTKLQLID</sequence>
<reference evidence="1" key="1">
    <citation type="submission" date="2005-10" db="EMBL/GenBank/DDBJ databases">
        <authorList>
            <person name="Loftus B.J."/>
            <person name="Nene V.M."/>
            <person name="Hannick L.I."/>
            <person name="Bidwell S."/>
            <person name="Haas B."/>
            <person name="Amedeo P."/>
            <person name="Orvis J."/>
            <person name="Wortman J.R."/>
            <person name="White O.R."/>
            <person name="Salzberg S."/>
            <person name="Shumway M."/>
            <person name="Koo H."/>
            <person name="Zhao Y."/>
            <person name="Holmes M."/>
            <person name="Miller J."/>
            <person name="Schatz M."/>
            <person name="Pop M."/>
            <person name="Pai G."/>
            <person name="Utterback T."/>
            <person name="Rogers Y.-H."/>
            <person name="Kravitz S."/>
            <person name="Fraser C.M."/>
        </authorList>
    </citation>
    <scope>NUCLEOTIDE SEQUENCE</scope>
    <source>
        <strain evidence="1">Liverpool</strain>
    </source>
</reference>
<reference evidence="1" key="3">
    <citation type="submission" date="2012-09" db="EMBL/GenBank/DDBJ databases">
        <authorList>
            <consortium name="VectorBase"/>
        </authorList>
    </citation>
    <scope>NUCLEOTIDE SEQUENCE</scope>
    <source>
        <strain evidence="1">Liverpool</strain>
    </source>
</reference>
<dbReference type="Proteomes" id="UP000682892">
    <property type="component" value="Chromosome 2"/>
</dbReference>
<gene>
    <name evidence="1" type="ORF">AaeL_AAEL005331</name>
</gene>
<protein>
    <submittedName>
        <fullName evidence="1">AAEL005331-PA</fullName>
    </submittedName>
</protein>
<evidence type="ECO:0000313" key="1">
    <source>
        <dbReference type="EMBL" id="EAT43232.1"/>
    </source>
</evidence>
<dbReference type="EMBL" id="CH477336">
    <property type="protein sequence ID" value="EAT43232.1"/>
    <property type="molecule type" value="Genomic_DNA"/>
</dbReference>
<dbReference type="HOGENOM" id="CLU_1256969_0_0_1"/>
<organism evidence="1 2">
    <name type="scientific">Aedes aegypti</name>
    <name type="common">Yellowfever mosquito</name>
    <name type="synonym">Culex aegypti</name>
    <dbReference type="NCBI Taxonomy" id="7159"/>
    <lineage>
        <taxon>Eukaryota</taxon>
        <taxon>Metazoa</taxon>
        <taxon>Ecdysozoa</taxon>
        <taxon>Arthropoda</taxon>
        <taxon>Hexapoda</taxon>
        <taxon>Insecta</taxon>
        <taxon>Pterygota</taxon>
        <taxon>Neoptera</taxon>
        <taxon>Endopterygota</taxon>
        <taxon>Diptera</taxon>
        <taxon>Nematocera</taxon>
        <taxon>Culicoidea</taxon>
        <taxon>Culicidae</taxon>
        <taxon>Culicinae</taxon>
        <taxon>Aedini</taxon>
        <taxon>Aedes</taxon>
        <taxon>Stegomyia</taxon>
    </lineage>
</organism>
<reference evidence="1" key="2">
    <citation type="journal article" date="2007" name="Science">
        <title>Genome sequence of Aedes aegypti, a major arbovirus vector.</title>
        <authorList>
            <person name="Nene V."/>
            <person name="Wortman J.R."/>
            <person name="Lawson D."/>
            <person name="Haas B."/>
            <person name="Kodira C."/>
            <person name="Tu Z.J."/>
            <person name="Loftus B."/>
            <person name="Xi Z."/>
            <person name="Megy K."/>
            <person name="Grabherr M."/>
            <person name="Ren Q."/>
            <person name="Zdobnov E.M."/>
            <person name="Lobo N.F."/>
            <person name="Campbell K.S."/>
            <person name="Brown S.E."/>
            <person name="Bonaldo M.F."/>
            <person name="Zhu J."/>
            <person name="Sinkins S.P."/>
            <person name="Hogenkamp D.G."/>
            <person name="Amedeo P."/>
            <person name="Arensburger P."/>
            <person name="Atkinson P.W."/>
            <person name="Bidwell S."/>
            <person name="Biedler J."/>
            <person name="Birney E."/>
            <person name="Bruggner R.V."/>
            <person name="Costas J."/>
            <person name="Coy M.R."/>
            <person name="Crabtree J."/>
            <person name="Crawford M."/>
            <person name="Debruyn B."/>
            <person name="Decaprio D."/>
            <person name="Eiglmeier K."/>
            <person name="Eisenstadt E."/>
            <person name="El-Dorry H."/>
            <person name="Gelbart W.M."/>
            <person name="Gomes S.L."/>
            <person name="Hammond M."/>
            <person name="Hannick L.I."/>
            <person name="Hogan J.R."/>
            <person name="Holmes M.H."/>
            <person name="Jaffe D."/>
            <person name="Johnston J.S."/>
            <person name="Kennedy R.C."/>
            <person name="Koo H."/>
            <person name="Kravitz S."/>
            <person name="Kriventseva E.V."/>
            <person name="Kulp D."/>
            <person name="Labutti K."/>
            <person name="Lee E."/>
            <person name="Li S."/>
            <person name="Lovin D.D."/>
            <person name="Mao C."/>
            <person name="Mauceli E."/>
            <person name="Menck C.F."/>
            <person name="Miller J.R."/>
            <person name="Montgomery P."/>
            <person name="Mori A."/>
            <person name="Nascimento A.L."/>
            <person name="Naveira H.F."/>
            <person name="Nusbaum C."/>
            <person name="O'leary S."/>
            <person name="Orvis J."/>
            <person name="Pertea M."/>
            <person name="Quesneville H."/>
            <person name="Reidenbach K.R."/>
            <person name="Rogers Y.H."/>
            <person name="Roth C.W."/>
            <person name="Schneider J.R."/>
            <person name="Schatz M."/>
            <person name="Shumway M."/>
            <person name="Stanke M."/>
            <person name="Stinson E.O."/>
            <person name="Tubio J.M."/>
            <person name="Vanzee J.P."/>
            <person name="Verjovski-Almeida S."/>
            <person name="Werner D."/>
            <person name="White O."/>
            <person name="Wyder S."/>
            <person name="Zeng Q."/>
            <person name="Zhao Q."/>
            <person name="Zhao Y."/>
            <person name="Hill C.A."/>
            <person name="Raikhel A.S."/>
            <person name="Soares M.B."/>
            <person name="Knudson D.L."/>
            <person name="Lee N.H."/>
            <person name="Galagan J."/>
            <person name="Salzberg S.L."/>
            <person name="Paulsen I.T."/>
            <person name="Dimopoulos G."/>
            <person name="Collins F.H."/>
            <person name="Birren B."/>
            <person name="Fraser-Liggett C.M."/>
            <person name="Severson D.W."/>
        </authorList>
    </citation>
    <scope>NUCLEOTIDE SEQUENCE [LARGE SCALE GENOMIC DNA]</scope>
    <source>
        <strain evidence="1">Liverpool</strain>
    </source>
</reference>